<keyword evidence="5 12" id="KW-0808">Transferase</keyword>
<sequence>MNEAKLAGEYFNAVIAGTGSAVPENTLTNEDLTKIVDTSDEWISTRTGMKVRHISGDDDTTATLAASASKEALADAGVSAEDVDLIICATITPEMVFPSTACFVQDMIGAKNAWAFDLSAACSGFVYALSVATRFVTCGKYDNVLVIGAETLSKITDYEDRNSCVLFGDGAGAVVLKKSEQGDAGVKYSCSWSDGSGWTALNCQAYGSRHPVSKPLDDPKKVYMNLNGREVYQTAVRRIVELVNECLNKCNLDISDIDMFIPHQMNARIIESVAKRLKFGKDNVFINIEKYGNTSAASIPLALDDCIKDGKVKSGDTILLAAFGAGLTWGATVIQL</sequence>
<evidence type="ECO:0000256" key="11">
    <source>
        <dbReference type="ARBA" id="ARBA00051096"/>
    </source>
</evidence>
<dbReference type="InterPro" id="IPR016039">
    <property type="entry name" value="Thiolase-like"/>
</dbReference>
<comment type="subunit">
    <text evidence="12">Homodimer.</text>
</comment>
<keyword evidence="4 12" id="KW-0444">Lipid biosynthesis</keyword>
<evidence type="ECO:0000256" key="10">
    <source>
        <dbReference type="ARBA" id="ARBA00023315"/>
    </source>
</evidence>
<keyword evidence="9 12" id="KW-0511">Multifunctional enzyme</keyword>
<dbReference type="AlphaFoldDB" id="A0A1U9NNH1"/>
<feature type="domain" description="Beta-ketoacyl-[acyl-carrier-protein] synthase III N-terminal" evidence="14">
    <location>
        <begin position="116"/>
        <end position="188"/>
    </location>
</feature>
<evidence type="ECO:0000313" key="16">
    <source>
        <dbReference type="Proteomes" id="UP000189674"/>
    </source>
</evidence>
<comment type="caution">
    <text evidence="12">Lacks conserved residue(s) required for the propagation of feature annotation.</text>
</comment>
<dbReference type="InterPro" id="IPR004655">
    <property type="entry name" value="FabH"/>
</dbReference>
<dbReference type="CDD" id="cd00830">
    <property type="entry name" value="KAS_III"/>
    <property type="match status" value="1"/>
</dbReference>
<accession>A0A1U9NNH1</accession>
<name>A0A1U9NNH1_9BACT</name>
<evidence type="ECO:0000256" key="7">
    <source>
        <dbReference type="ARBA" id="ARBA00023098"/>
    </source>
</evidence>
<dbReference type="GO" id="GO:0033818">
    <property type="term" value="F:beta-ketoacyl-acyl-carrier-protein synthase III activity"/>
    <property type="evidence" value="ECO:0007669"/>
    <property type="project" value="UniProtKB-UniRule"/>
</dbReference>
<evidence type="ECO:0000256" key="9">
    <source>
        <dbReference type="ARBA" id="ARBA00023268"/>
    </source>
</evidence>
<comment type="domain">
    <text evidence="12">The last Arg residue of the ACP-binding site is essential for the weak association between ACP/AcpP and FabH.</text>
</comment>
<feature type="active site" evidence="12">
    <location>
        <position position="122"/>
    </location>
</feature>
<feature type="domain" description="Beta-ketoacyl-[acyl-carrier-protein] synthase III C-terminal" evidence="13">
    <location>
        <begin position="247"/>
        <end position="335"/>
    </location>
</feature>
<dbReference type="PANTHER" id="PTHR43091">
    <property type="entry name" value="3-OXOACYL-[ACYL-CARRIER-PROTEIN] SYNTHASE"/>
    <property type="match status" value="1"/>
</dbReference>
<proteinExistence type="inferred from homology"/>
<dbReference type="STRING" id="1936003.STSP2_02347"/>
<dbReference type="Pfam" id="PF08541">
    <property type="entry name" value="ACP_syn_III_C"/>
    <property type="match status" value="1"/>
</dbReference>
<evidence type="ECO:0000256" key="5">
    <source>
        <dbReference type="ARBA" id="ARBA00022679"/>
    </source>
</evidence>
<evidence type="ECO:0000313" key="15">
    <source>
        <dbReference type="EMBL" id="AQT69160.1"/>
    </source>
</evidence>
<gene>
    <name evidence="12 15" type="primary">fabH</name>
    <name evidence="15" type="ORF">STSP2_02347</name>
</gene>
<dbReference type="InterPro" id="IPR013751">
    <property type="entry name" value="ACP_syn_III_N"/>
</dbReference>
<protein>
    <recommendedName>
        <fullName evidence="3 12">Beta-ketoacyl-[acyl-carrier-protein] synthase III</fullName>
        <shortName evidence="12">Beta-ketoacyl-ACP synthase III</shortName>
        <shortName evidence="12">KAS III</shortName>
        <ecNumber evidence="3 12">2.3.1.180</ecNumber>
    </recommendedName>
    <alternativeName>
        <fullName evidence="12">3-oxoacyl-[acyl-carrier-protein] synthase 3</fullName>
    </alternativeName>
    <alternativeName>
        <fullName evidence="12">3-oxoacyl-[acyl-carrier-protein] synthase III</fullName>
    </alternativeName>
</protein>
<keyword evidence="8 12" id="KW-0275">Fatty acid biosynthesis</keyword>
<comment type="function">
    <text evidence="12">Catalyzes the condensation reaction of fatty acid synthesis by the addition to an acyl acceptor of two carbons from malonyl-ACP. Catalyzes the first condensation reaction which initiates fatty acid synthesis and may therefore play a role in governing the total rate of fatty acid production. Possesses both acetoacetyl-ACP synthase and acetyl transacylase activities. Its substrate specificity determines the biosynthesis of branched-chain and/or straight-chain of fatty acids.</text>
</comment>
<feature type="active site" evidence="12">
    <location>
        <position position="263"/>
    </location>
</feature>
<dbReference type="GO" id="GO:0004315">
    <property type="term" value="F:3-oxoacyl-[acyl-carrier-protein] synthase activity"/>
    <property type="evidence" value="ECO:0007669"/>
    <property type="project" value="InterPro"/>
</dbReference>
<keyword evidence="7 12" id="KW-0443">Lipid metabolism</keyword>
<feature type="active site" evidence="12">
    <location>
        <position position="293"/>
    </location>
</feature>
<dbReference type="SUPFAM" id="SSF53901">
    <property type="entry name" value="Thiolase-like"/>
    <property type="match status" value="1"/>
</dbReference>
<dbReference type="GO" id="GO:0006633">
    <property type="term" value="P:fatty acid biosynthetic process"/>
    <property type="evidence" value="ECO:0007669"/>
    <property type="project" value="UniProtKB-UniRule"/>
</dbReference>
<dbReference type="NCBIfam" id="NF006829">
    <property type="entry name" value="PRK09352.1"/>
    <property type="match status" value="1"/>
</dbReference>
<dbReference type="OrthoDB" id="9815506at2"/>
<reference evidence="16" key="1">
    <citation type="submission" date="2017-02" db="EMBL/GenBank/DDBJ databases">
        <title>Comparative genomics and description of representatives of a novel lineage of planctomycetes thriving in anoxic sediments.</title>
        <authorList>
            <person name="Spring S."/>
            <person name="Bunk B."/>
            <person name="Sproer C."/>
        </authorList>
    </citation>
    <scope>NUCLEOTIDE SEQUENCE [LARGE SCALE GENOMIC DNA]</scope>
    <source>
        <strain evidence="16">ST-NAGAB-D1</strain>
    </source>
</reference>
<dbReference type="GO" id="GO:0005737">
    <property type="term" value="C:cytoplasm"/>
    <property type="evidence" value="ECO:0007669"/>
    <property type="project" value="UniProtKB-SubCell"/>
</dbReference>
<evidence type="ECO:0000256" key="4">
    <source>
        <dbReference type="ARBA" id="ARBA00022516"/>
    </source>
</evidence>
<comment type="similarity">
    <text evidence="2 12">Belongs to the thiolase-like superfamily. FabH family.</text>
</comment>
<dbReference type="PANTHER" id="PTHR43091:SF1">
    <property type="entry name" value="BETA-KETOACYL-[ACYL-CARRIER-PROTEIN] SYNTHASE III, CHLOROPLASTIC"/>
    <property type="match status" value="1"/>
</dbReference>
<evidence type="ECO:0000256" key="2">
    <source>
        <dbReference type="ARBA" id="ARBA00008642"/>
    </source>
</evidence>
<evidence type="ECO:0000256" key="12">
    <source>
        <dbReference type="HAMAP-Rule" id="MF_01815"/>
    </source>
</evidence>
<dbReference type="UniPathway" id="UPA00094"/>
<evidence type="ECO:0000256" key="8">
    <source>
        <dbReference type="ARBA" id="ARBA00023160"/>
    </source>
</evidence>
<dbReference type="HAMAP" id="MF_01815">
    <property type="entry name" value="FabH"/>
    <property type="match status" value="1"/>
</dbReference>
<keyword evidence="16" id="KW-1185">Reference proteome</keyword>
<evidence type="ECO:0000259" key="13">
    <source>
        <dbReference type="Pfam" id="PF08541"/>
    </source>
</evidence>
<dbReference type="EMBL" id="CP019791">
    <property type="protein sequence ID" value="AQT69160.1"/>
    <property type="molecule type" value="Genomic_DNA"/>
</dbReference>
<keyword evidence="6 12" id="KW-0276">Fatty acid metabolism</keyword>
<dbReference type="RefSeq" id="WP_146662722.1">
    <property type="nucleotide sequence ID" value="NZ_CP019791.1"/>
</dbReference>
<evidence type="ECO:0000259" key="14">
    <source>
        <dbReference type="Pfam" id="PF08545"/>
    </source>
</evidence>
<dbReference type="Proteomes" id="UP000189674">
    <property type="component" value="Chromosome"/>
</dbReference>
<keyword evidence="12" id="KW-0963">Cytoplasm</keyword>
<comment type="subcellular location">
    <subcellularLocation>
        <location evidence="12">Cytoplasm</location>
    </subcellularLocation>
</comment>
<comment type="catalytic activity">
    <reaction evidence="11">
        <text>malonyl-[ACP] + acetyl-CoA + H(+) = 3-oxobutanoyl-[ACP] + CO2 + CoA</text>
        <dbReference type="Rhea" id="RHEA:12080"/>
        <dbReference type="Rhea" id="RHEA-COMP:9623"/>
        <dbReference type="Rhea" id="RHEA-COMP:9625"/>
        <dbReference type="ChEBI" id="CHEBI:15378"/>
        <dbReference type="ChEBI" id="CHEBI:16526"/>
        <dbReference type="ChEBI" id="CHEBI:57287"/>
        <dbReference type="ChEBI" id="CHEBI:57288"/>
        <dbReference type="ChEBI" id="CHEBI:78449"/>
        <dbReference type="ChEBI" id="CHEBI:78450"/>
        <dbReference type="EC" id="2.3.1.180"/>
    </reaction>
    <physiologicalReaction direction="left-to-right" evidence="11">
        <dbReference type="Rhea" id="RHEA:12081"/>
    </physiologicalReaction>
</comment>
<dbReference type="Gene3D" id="3.40.47.10">
    <property type="match status" value="1"/>
</dbReference>
<evidence type="ECO:0000256" key="1">
    <source>
        <dbReference type="ARBA" id="ARBA00005194"/>
    </source>
</evidence>
<comment type="pathway">
    <text evidence="1 12">Lipid metabolism; fatty acid biosynthesis.</text>
</comment>
<evidence type="ECO:0000256" key="3">
    <source>
        <dbReference type="ARBA" id="ARBA00012333"/>
    </source>
</evidence>
<dbReference type="Pfam" id="PF08545">
    <property type="entry name" value="ACP_syn_III"/>
    <property type="match status" value="1"/>
</dbReference>
<organism evidence="15 16">
    <name type="scientific">Anaerohalosphaera lusitana</name>
    <dbReference type="NCBI Taxonomy" id="1936003"/>
    <lineage>
        <taxon>Bacteria</taxon>
        <taxon>Pseudomonadati</taxon>
        <taxon>Planctomycetota</taxon>
        <taxon>Phycisphaerae</taxon>
        <taxon>Sedimentisphaerales</taxon>
        <taxon>Anaerohalosphaeraceae</taxon>
        <taxon>Anaerohalosphaera</taxon>
    </lineage>
</organism>
<dbReference type="EC" id="2.3.1.180" evidence="3 12"/>
<dbReference type="KEGG" id="alus:STSP2_02347"/>
<keyword evidence="10 12" id="KW-0012">Acyltransferase</keyword>
<dbReference type="InterPro" id="IPR013747">
    <property type="entry name" value="ACP_syn_III_C"/>
</dbReference>
<dbReference type="FunFam" id="3.40.47.10:FF:000004">
    <property type="entry name" value="3-oxoacyl-[acyl-carrier-protein] synthase 3"/>
    <property type="match status" value="1"/>
</dbReference>
<dbReference type="NCBIfam" id="TIGR00747">
    <property type="entry name" value="fabH"/>
    <property type="match status" value="1"/>
</dbReference>
<evidence type="ECO:0000256" key="6">
    <source>
        <dbReference type="ARBA" id="ARBA00022832"/>
    </source>
</evidence>